<keyword evidence="1" id="KW-1133">Transmembrane helix</keyword>
<keyword evidence="1" id="KW-0812">Transmembrane</keyword>
<dbReference type="RefSeq" id="WP_084412166.1">
    <property type="nucleotide sequence ID" value="NZ_FWXR01000024.1"/>
</dbReference>
<feature type="transmembrane region" description="Helical" evidence="1">
    <location>
        <begin position="80"/>
        <end position="113"/>
    </location>
</feature>
<dbReference type="InterPro" id="IPR009936">
    <property type="entry name" value="DUF1468"/>
</dbReference>
<dbReference type="EMBL" id="FWXR01000024">
    <property type="protein sequence ID" value="SMD07877.1"/>
    <property type="molecule type" value="Genomic_DNA"/>
</dbReference>
<evidence type="ECO:0000313" key="3">
    <source>
        <dbReference type="EMBL" id="SMD07877.1"/>
    </source>
</evidence>
<gene>
    <name evidence="3" type="ORF">SAMN06297251_12435</name>
</gene>
<dbReference type="Proteomes" id="UP000192656">
    <property type="component" value="Unassembled WGS sequence"/>
</dbReference>
<proteinExistence type="predicted"/>
<name>A0A1W2EDZ3_9HYPH</name>
<keyword evidence="1" id="KW-0472">Membrane</keyword>
<evidence type="ECO:0000259" key="2">
    <source>
        <dbReference type="Pfam" id="PF07331"/>
    </source>
</evidence>
<feature type="transmembrane region" description="Helical" evidence="1">
    <location>
        <begin position="41"/>
        <end position="60"/>
    </location>
</feature>
<feature type="transmembrane region" description="Helical" evidence="1">
    <location>
        <begin position="6"/>
        <end position="29"/>
    </location>
</feature>
<evidence type="ECO:0000313" key="4">
    <source>
        <dbReference type="Proteomes" id="UP000192656"/>
    </source>
</evidence>
<accession>A0A1W2EDZ3</accession>
<protein>
    <submittedName>
        <fullName evidence="3">Tripartite tricarboxylate transporter TctB family protein</fullName>
    </submittedName>
</protein>
<keyword evidence="4" id="KW-1185">Reference proteome</keyword>
<feature type="domain" description="DUF1468" evidence="2">
    <location>
        <begin position="10"/>
        <end position="148"/>
    </location>
</feature>
<sequence length="157" mass="16629">MKFNDLLLGVLVLLGGIAIYVSAIGFTAIPGQAYGAGTMPRAIAVFAVALGLFMIVASFVRGGRMPRLDLADWAKSGKAWFGLLVAILMVVFYIVAAPLIGFVPASIVVMIVMMLVLGTRPVPAIAVSILACVVIQQAFGRLLLVPLPRSELLGFLW</sequence>
<reference evidence="3 4" key="1">
    <citation type="submission" date="2017-04" db="EMBL/GenBank/DDBJ databases">
        <authorList>
            <person name="Afonso C.L."/>
            <person name="Miller P.J."/>
            <person name="Scott M.A."/>
            <person name="Spackman E."/>
            <person name="Goraichik I."/>
            <person name="Dimitrov K.M."/>
            <person name="Suarez D.L."/>
            <person name="Swayne D.E."/>
        </authorList>
    </citation>
    <scope>NUCLEOTIDE SEQUENCE [LARGE SCALE GENOMIC DNA]</scope>
    <source>
        <strain evidence="3 4">CGMCC 1.10972</strain>
    </source>
</reference>
<dbReference type="AlphaFoldDB" id="A0A1W2EDZ3"/>
<dbReference type="STRING" id="937218.SAMN06297251_12435"/>
<organism evidence="3 4">
    <name type="scientific">Fulvimarina manganoxydans</name>
    <dbReference type="NCBI Taxonomy" id="937218"/>
    <lineage>
        <taxon>Bacteria</taxon>
        <taxon>Pseudomonadati</taxon>
        <taxon>Pseudomonadota</taxon>
        <taxon>Alphaproteobacteria</taxon>
        <taxon>Hyphomicrobiales</taxon>
        <taxon>Aurantimonadaceae</taxon>
        <taxon>Fulvimarina</taxon>
    </lineage>
</organism>
<dbReference type="OrthoDB" id="6174504at2"/>
<dbReference type="Pfam" id="PF07331">
    <property type="entry name" value="TctB"/>
    <property type="match status" value="1"/>
</dbReference>
<evidence type="ECO:0000256" key="1">
    <source>
        <dbReference type="SAM" id="Phobius"/>
    </source>
</evidence>